<dbReference type="GO" id="GO:0004930">
    <property type="term" value="F:G protein-coupled receptor activity"/>
    <property type="evidence" value="ECO:0007669"/>
    <property type="project" value="UniProtKB-KW"/>
</dbReference>
<evidence type="ECO:0000256" key="6">
    <source>
        <dbReference type="ARBA" id="ARBA00023136"/>
    </source>
</evidence>
<keyword evidence="2" id="KW-1003">Cell membrane</keyword>
<dbReference type="PANTHER" id="PTHR11334:SF68">
    <property type="entry name" value="G-PROTEIN COUPLED RECEPTORS FAMILY 1 PROFILE DOMAIN-CONTAINING PROTEIN-RELATED"/>
    <property type="match status" value="1"/>
</dbReference>
<keyword evidence="13" id="KW-1185">Reference proteome</keyword>
<dbReference type="InterPro" id="IPR000276">
    <property type="entry name" value="GPCR_Rhodpsn"/>
</dbReference>
<dbReference type="Gene3D" id="1.20.1070.10">
    <property type="entry name" value="Rhodopsin 7-helix transmembrane proteins"/>
    <property type="match status" value="1"/>
</dbReference>
<dbReference type="PRINTS" id="PR00237">
    <property type="entry name" value="GPCRRHODOPSN"/>
</dbReference>
<evidence type="ECO:0000256" key="4">
    <source>
        <dbReference type="ARBA" id="ARBA00022989"/>
    </source>
</evidence>
<name>A0AA97JRM1_EUBMA</name>
<dbReference type="InterPro" id="IPR017452">
    <property type="entry name" value="GPCR_Rhodpsn_7TM"/>
</dbReference>
<feature type="transmembrane region" description="Helical" evidence="11">
    <location>
        <begin position="88"/>
        <end position="114"/>
    </location>
</feature>
<feature type="transmembrane region" description="Helical" evidence="11">
    <location>
        <begin position="165"/>
        <end position="184"/>
    </location>
</feature>
<reference evidence="14" key="1">
    <citation type="submission" date="2025-08" db="UniProtKB">
        <authorList>
            <consortium name="RefSeq"/>
        </authorList>
    </citation>
    <scope>IDENTIFICATION</scope>
    <source>
        <tissue evidence="14">Blood</tissue>
    </source>
</reference>
<dbReference type="KEGG" id="emc:129334003"/>
<comment type="subcellular location">
    <subcellularLocation>
        <location evidence="1">Cell membrane</location>
        <topology evidence="1">Multi-pass membrane protein</topology>
    </subcellularLocation>
</comment>
<keyword evidence="3 10" id="KW-0812">Transmembrane</keyword>
<dbReference type="PROSITE" id="PS00237">
    <property type="entry name" value="G_PROTEIN_RECEP_F1_1"/>
    <property type="match status" value="1"/>
</dbReference>
<keyword evidence="7 10" id="KW-0675">Receptor</keyword>
<feature type="transmembrane region" description="Helical" evidence="11">
    <location>
        <begin position="56"/>
        <end position="76"/>
    </location>
</feature>
<evidence type="ECO:0000313" key="14">
    <source>
        <dbReference type="RefSeq" id="XP_054841901.1"/>
    </source>
</evidence>
<evidence type="ECO:0000256" key="11">
    <source>
        <dbReference type="SAM" id="Phobius"/>
    </source>
</evidence>
<evidence type="ECO:0000256" key="8">
    <source>
        <dbReference type="ARBA" id="ARBA00023224"/>
    </source>
</evidence>
<feature type="transmembrane region" description="Helical" evidence="11">
    <location>
        <begin position="120"/>
        <end position="144"/>
    </location>
</feature>
<evidence type="ECO:0000256" key="3">
    <source>
        <dbReference type="ARBA" id="ARBA00022692"/>
    </source>
</evidence>
<feature type="domain" description="G-protein coupled receptors family 1 profile" evidence="12">
    <location>
        <begin position="68"/>
        <end position="291"/>
    </location>
</feature>
<proteinExistence type="inferred from homology"/>
<evidence type="ECO:0000256" key="5">
    <source>
        <dbReference type="ARBA" id="ARBA00023040"/>
    </source>
</evidence>
<dbReference type="PRINTS" id="PR02108">
    <property type="entry name" value="MRGPCRFAMILY"/>
</dbReference>
<gene>
    <name evidence="14" type="primary">LOC129334003</name>
</gene>
<evidence type="ECO:0000259" key="12">
    <source>
        <dbReference type="PROSITE" id="PS50262"/>
    </source>
</evidence>
<dbReference type="InterPro" id="IPR026234">
    <property type="entry name" value="MRGPCRFAMILY"/>
</dbReference>
<dbReference type="AlphaFoldDB" id="A0AA97JRM1"/>
<accession>A0AA97JRM1</accession>
<evidence type="ECO:0000256" key="2">
    <source>
        <dbReference type="ARBA" id="ARBA00022475"/>
    </source>
</evidence>
<keyword evidence="4 11" id="KW-1133">Transmembrane helix</keyword>
<dbReference type="GeneID" id="129334003"/>
<dbReference type="FunFam" id="1.20.1070.10:FF:000193">
    <property type="entry name" value="Mas-related G-protein coupled receptor member E"/>
    <property type="match status" value="1"/>
</dbReference>
<evidence type="ECO:0000256" key="10">
    <source>
        <dbReference type="RuleBase" id="RU000688"/>
    </source>
</evidence>
<sequence length="317" mass="36566">MDAALEHYNNPNYTNTWFPNDGNNYANVSENISSQNASDYGRVYSFNNNIQRVTDIFTSVFCFIGIVGNGIVIWLLGFHIKKTPFITYIMNLAIADFGLLISLTFVIISEWLIVLHDFTTVFFVVSFFPFLSMHSTSQFLLTVISIDRCVAVFFPIWHRCHQPPHLSTILCALIWALSFLLSAITCSRIEINLDESMDDLFYQFIVNSVLSLPLMTISTVALFIKVCFKTRQHWRGKLLTIILLTLLLFLLLVFPLNVLYILYIYKYVPPYVPACATILSCINSSVNPVIYFLVGRQWKTRQKETLKMILQRIFKDE</sequence>
<comment type="similarity">
    <text evidence="9">Belongs to the G-protein coupled receptor 1 family. Mas subfamily.</text>
</comment>
<evidence type="ECO:0000313" key="13">
    <source>
        <dbReference type="Proteomes" id="UP001190640"/>
    </source>
</evidence>
<organism evidence="13 14">
    <name type="scientific">Eublepharis macularius</name>
    <name type="common">Leopard gecko</name>
    <name type="synonym">Cyrtodactylus macularius</name>
    <dbReference type="NCBI Taxonomy" id="481883"/>
    <lineage>
        <taxon>Eukaryota</taxon>
        <taxon>Metazoa</taxon>
        <taxon>Chordata</taxon>
        <taxon>Craniata</taxon>
        <taxon>Vertebrata</taxon>
        <taxon>Euteleostomi</taxon>
        <taxon>Lepidosauria</taxon>
        <taxon>Squamata</taxon>
        <taxon>Bifurcata</taxon>
        <taxon>Gekkota</taxon>
        <taxon>Eublepharidae</taxon>
        <taxon>Eublepharinae</taxon>
        <taxon>Eublepharis</taxon>
    </lineage>
</organism>
<keyword evidence="8 10" id="KW-0807">Transducer</keyword>
<evidence type="ECO:0000256" key="9">
    <source>
        <dbReference type="ARBA" id="ARBA00061394"/>
    </source>
</evidence>
<dbReference type="GO" id="GO:0005886">
    <property type="term" value="C:plasma membrane"/>
    <property type="evidence" value="ECO:0007669"/>
    <property type="project" value="UniProtKB-SubCell"/>
</dbReference>
<dbReference type="RefSeq" id="XP_054841901.1">
    <property type="nucleotide sequence ID" value="XM_054985926.1"/>
</dbReference>
<evidence type="ECO:0000256" key="1">
    <source>
        <dbReference type="ARBA" id="ARBA00004651"/>
    </source>
</evidence>
<protein>
    <submittedName>
        <fullName evidence="14">Mas-related G-protein coupled receptor member H-like</fullName>
    </submittedName>
</protein>
<keyword evidence="6 11" id="KW-0472">Membrane</keyword>
<dbReference type="Proteomes" id="UP001190640">
    <property type="component" value="Chromosome 7"/>
</dbReference>
<dbReference type="SUPFAM" id="SSF81321">
    <property type="entry name" value="Family A G protein-coupled receptor-like"/>
    <property type="match status" value="1"/>
</dbReference>
<dbReference type="PROSITE" id="PS50262">
    <property type="entry name" value="G_PROTEIN_RECEP_F1_2"/>
    <property type="match status" value="1"/>
</dbReference>
<feature type="transmembrane region" description="Helical" evidence="11">
    <location>
        <begin position="204"/>
        <end position="226"/>
    </location>
</feature>
<dbReference type="PANTHER" id="PTHR11334">
    <property type="entry name" value="MAS-RELATED G-PROTEIN COUPLED RECEPTOR"/>
    <property type="match status" value="1"/>
</dbReference>
<feature type="transmembrane region" description="Helical" evidence="11">
    <location>
        <begin position="271"/>
        <end position="294"/>
    </location>
</feature>
<dbReference type="Pfam" id="PF00001">
    <property type="entry name" value="7tm_1"/>
    <property type="match status" value="1"/>
</dbReference>
<evidence type="ECO:0000256" key="7">
    <source>
        <dbReference type="ARBA" id="ARBA00023170"/>
    </source>
</evidence>
<feature type="transmembrane region" description="Helical" evidence="11">
    <location>
        <begin position="238"/>
        <end position="265"/>
    </location>
</feature>
<keyword evidence="5 10" id="KW-0297">G-protein coupled receptor</keyword>